<name>A0A318H5D3_9MYCO</name>
<feature type="compositionally biased region" description="Polar residues" evidence="1">
    <location>
        <begin position="1"/>
        <end position="16"/>
    </location>
</feature>
<comment type="caution">
    <text evidence="2">The sequence shown here is derived from an EMBL/GenBank/DDBJ whole genome shotgun (WGS) entry which is preliminary data.</text>
</comment>
<feature type="compositionally biased region" description="Basic and acidic residues" evidence="1">
    <location>
        <begin position="33"/>
        <end position="45"/>
    </location>
</feature>
<feature type="region of interest" description="Disordered" evidence="1">
    <location>
        <begin position="1"/>
        <end position="48"/>
    </location>
</feature>
<proteinExistence type="predicted"/>
<evidence type="ECO:0000256" key="1">
    <source>
        <dbReference type="SAM" id="MobiDB-lite"/>
    </source>
</evidence>
<dbReference type="Proteomes" id="UP000247781">
    <property type="component" value="Unassembled WGS sequence"/>
</dbReference>
<gene>
    <name evidence="2" type="ORF">C8E89_14217</name>
</gene>
<reference evidence="2 3" key="2">
    <citation type="submission" date="2018-06" db="EMBL/GenBank/DDBJ databases">
        <title>Sequencing of bacterial isolates from soil warming experiment in Harvard Forest, Massachusetts, USA.</title>
        <authorList>
            <person name="Deangelis K.PhD."/>
        </authorList>
    </citation>
    <scope>NUCLEOTIDE SEQUENCE [LARGE SCALE GENOMIC DNA]</scope>
    <source>
        <strain evidence="2 3">GAS496</strain>
    </source>
</reference>
<protein>
    <submittedName>
        <fullName evidence="2">Uncharacterized protein</fullName>
    </submittedName>
</protein>
<organism evidence="2 3">
    <name type="scientific">Mycolicibacterium moriokaense</name>
    <dbReference type="NCBI Taxonomy" id="39691"/>
    <lineage>
        <taxon>Bacteria</taxon>
        <taxon>Bacillati</taxon>
        <taxon>Actinomycetota</taxon>
        <taxon>Actinomycetes</taxon>
        <taxon>Mycobacteriales</taxon>
        <taxon>Mycobacteriaceae</taxon>
        <taxon>Mycolicibacterium</taxon>
    </lineage>
</organism>
<evidence type="ECO:0000313" key="2">
    <source>
        <dbReference type="EMBL" id="PXW99130.1"/>
    </source>
</evidence>
<accession>A0A318H5D3</accession>
<dbReference type="EMBL" id="QJJU01000042">
    <property type="protein sequence ID" value="PXW99130.1"/>
    <property type="molecule type" value="Genomic_DNA"/>
</dbReference>
<reference evidence="3" key="1">
    <citation type="submission" date="2018-05" db="EMBL/GenBank/DDBJ databases">
        <authorList>
            <person name="Deangelis K."/>
            <person name="Huntemann M."/>
            <person name="Clum A."/>
            <person name="Pillay M."/>
            <person name="Palaniappan K."/>
            <person name="Varghese N."/>
            <person name="Mikhailova N."/>
            <person name="Stamatis D."/>
            <person name="Reddy T."/>
            <person name="Daum C."/>
            <person name="Shapiro N."/>
            <person name="Ivanova N."/>
            <person name="Kyrpides N."/>
            <person name="Woyke T."/>
        </authorList>
    </citation>
    <scope>NUCLEOTIDE SEQUENCE [LARGE SCALE GENOMIC DNA]</scope>
    <source>
        <strain evidence="3">GAS496</strain>
    </source>
</reference>
<evidence type="ECO:0000313" key="3">
    <source>
        <dbReference type="Proteomes" id="UP000247781"/>
    </source>
</evidence>
<keyword evidence="3" id="KW-1185">Reference proteome</keyword>
<sequence length="88" mass="9591">MQSEATTVAAPVTSTEKATEPESTTPSGSTVDVSKKDETKKDATVRARIRPPSELSTWWRLADSRKLPAADDHAVFVLVMERAGRGFM</sequence>
<feature type="compositionally biased region" description="Low complexity" evidence="1">
    <location>
        <begin position="21"/>
        <end position="30"/>
    </location>
</feature>
<dbReference type="AlphaFoldDB" id="A0A318H5D3"/>